<sequence>MSKNTLIGTVIVSIAEDPAEVRKTPWLNKSKKISSLDTWTKIAEECTNSRCGAQEVRYIALQLRSADEGTTMFYFCKKCDHRWTEDN</sequence>
<dbReference type="Pfam" id="PF01096">
    <property type="entry name" value="Zn_ribbon_TFIIS"/>
    <property type="match status" value="1"/>
</dbReference>
<keyword evidence="2 4" id="KW-0863">Zinc-finger</keyword>
<protein>
    <recommendedName>
        <fullName evidence="5">TFIIS-type domain-containing protein</fullName>
    </recommendedName>
</protein>
<dbReference type="GO" id="GO:0003676">
    <property type="term" value="F:nucleic acid binding"/>
    <property type="evidence" value="ECO:0007669"/>
    <property type="project" value="InterPro"/>
</dbReference>
<dbReference type="GO" id="GO:0006351">
    <property type="term" value="P:DNA-templated transcription"/>
    <property type="evidence" value="ECO:0007669"/>
    <property type="project" value="InterPro"/>
</dbReference>
<dbReference type="InterPro" id="IPR034004">
    <property type="entry name" value="Zn_ribbon_RPA12_C"/>
</dbReference>
<evidence type="ECO:0000256" key="1">
    <source>
        <dbReference type="ARBA" id="ARBA00022723"/>
    </source>
</evidence>
<dbReference type="GO" id="GO:0008270">
    <property type="term" value="F:zinc ion binding"/>
    <property type="evidence" value="ECO:0007669"/>
    <property type="project" value="UniProtKB-KW"/>
</dbReference>
<dbReference type="SMART" id="SM00440">
    <property type="entry name" value="ZnF_C2C2"/>
    <property type="match status" value="1"/>
</dbReference>
<evidence type="ECO:0000256" key="2">
    <source>
        <dbReference type="ARBA" id="ARBA00022771"/>
    </source>
</evidence>
<dbReference type="Gene3D" id="2.20.25.10">
    <property type="match status" value="1"/>
</dbReference>
<evidence type="ECO:0000313" key="6">
    <source>
        <dbReference type="EMBL" id="OBS25631.1"/>
    </source>
</evidence>
<reference evidence="6 7" key="1">
    <citation type="submission" date="2016-06" db="EMBL/GenBank/DDBJ databases">
        <title>Living apart together: crosstalk between the core and supernumerary genomes in a fungal plant pathogen.</title>
        <authorList>
            <person name="Vanheule A."/>
            <person name="Audenaert K."/>
            <person name="Warris S."/>
            <person name="Van De Geest H."/>
            <person name="Schijlen E."/>
            <person name="Hofte M."/>
            <person name="De Saeger S."/>
            <person name="Haesaert G."/>
            <person name="Waalwijk C."/>
            <person name="Van Der Lee T."/>
        </authorList>
    </citation>
    <scope>NUCLEOTIDE SEQUENCE [LARGE SCALE GENOMIC DNA]</scope>
    <source>
        <strain evidence="6 7">2516</strain>
    </source>
</reference>
<accession>A0A1B8AZ15</accession>
<gene>
    <name evidence="6" type="ORF">FPOA_06165</name>
</gene>
<evidence type="ECO:0000256" key="4">
    <source>
        <dbReference type="PROSITE-ProRule" id="PRU00472"/>
    </source>
</evidence>
<dbReference type="Proteomes" id="UP000091967">
    <property type="component" value="Unassembled WGS sequence"/>
</dbReference>
<dbReference type="AlphaFoldDB" id="A0A1B8AZ15"/>
<evidence type="ECO:0000313" key="7">
    <source>
        <dbReference type="Proteomes" id="UP000091967"/>
    </source>
</evidence>
<keyword evidence="3" id="KW-0862">Zinc</keyword>
<evidence type="ECO:0000256" key="3">
    <source>
        <dbReference type="ARBA" id="ARBA00022833"/>
    </source>
</evidence>
<dbReference type="SUPFAM" id="SSF57783">
    <property type="entry name" value="Zinc beta-ribbon"/>
    <property type="match status" value="1"/>
</dbReference>
<dbReference type="InterPro" id="IPR001222">
    <property type="entry name" value="Znf_TFIIS"/>
</dbReference>
<dbReference type="STRING" id="36050.A0A1B8AZ15"/>
<dbReference type="PROSITE" id="PS51133">
    <property type="entry name" value="ZF_TFIIS_2"/>
    <property type="match status" value="1"/>
</dbReference>
<dbReference type="EMBL" id="LYXU01000002">
    <property type="protein sequence ID" value="OBS25631.1"/>
    <property type="molecule type" value="Genomic_DNA"/>
</dbReference>
<dbReference type="CDD" id="cd10507">
    <property type="entry name" value="Zn-ribbon_RPA12"/>
    <property type="match status" value="1"/>
</dbReference>
<comment type="caution">
    <text evidence="6">The sequence shown here is derived from an EMBL/GenBank/DDBJ whole genome shotgun (WGS) entry which is preliminary data.</text>
</comment>
<organism evidence="6 7">
    <name type="scientific">Fusarium poae</name>
    <dbReference type="NCBI Taxonomy" id="36050"/>
    <lineage>
        <taxon>Eukaryota</taxon>
        <taxon>Fungi</taxon>
        <taxon>Dikarya</taxon>
        <taxon>Ascomycota</taxon>
        <taxon>Pezizomycotina</taxon>
        <taxon>Sordariomycetes</taxon>
        <taxon>Hypocreomycetidae</taxon>
        <taxon>Hypocreales</taxon>
        <taxon>Nectriaceae</taxon>
        <taxon>Fusarium</taxon>
    </lineage>
</organism>
<feature type="domain" description="TFIIS-type" evidence="5">
    <location>
        <begin position="42"/>
        <end position="84"/>
    </location>
</feature>
<keyword evidence="1" id="KW-0479">Metal-binding</keyword>
<proteinExistence type="predicted"/>
<name>A0A1B8AZ15_FUSPO</name>
<keyword evidence="7" id="KW-1185">Reference proteome</keyword>
<evidence type="ECO:0000259" key="5">
    <source>
        <dbReference type="PROSITE" id="PS51133"/>
    </source>
</evidence>